<dbReference type="EMBL" id="JAFCMP010000073">
    <property type="protein sequence ID" value="KAG5188276.1"/>
    <property type="molecule type" value="Genomic_DNA"/>
</dbReference>
<comment type="caution">
    <text evidence="2">The sequence shown here is derived from an EMBL/GenBank/DDBJ whole genome shotgun (WGS) entry which is preliminary data.</text>
</comment>
<reference evidence="2" key="1">
    <citation type="submission" date="2021-02" db="EMBL/GenBank/DDBJ databases">
        <title>First Annotated Genome of the Yellow-green Alga Tribonema minus.</title>
        <authorList>
            <person name="Mahan K.M."/>
        </authorList>
    </citation>
    <scope>NUCLEOTIDE SEQUENCE</scope>
    <source>
        <strain evidence="2">UTEX B ZZ1240</strain>
    </source>
</reference>
<gene>
    <name evidence="2" type="ORF">JKP88DRAFT_287594</name>
</gene>
<sequence>MSSASMVSLRRFRKAQHQQQRERRQHKSLHFSWPAGWICASQQVQPPDELLLTAKQKQPRRKGKAVKFCERVRVILIPAKEEVEHERVWWTSQELHGFRCKFYKSIKVFKPHQEPRSAATTFDLSEDDYLLEQLSICSPTPCSFGDAITAAPSSVRASVRSAVAASGAAARTGFWSLSQRKRGSRAAHSSEAVTSFSDLSNFDLMDFGDFASMPSPAPSPLHQQQLSHRCSL</sequence>
<organism evidence="2 3">
    <name type="scientific">Tribonema minus</name>
    <dbReference type="NCBI Taxonomy" id="303371"/>
    <lineage>
        <taxon>Eukaryota</taxon>
        <taxon>Sar</taxon>
        <taxon>Stramenopiles</taxon>
        <taxon>Ochrophyta</taxon>
        <taxon>PX clade</taxon>
        <taxon>Xanthophyceae</taxon>
        <taxon>Tribonematales</taxon>
        <taxon>Tribonemataceae</taxon>
        <taxon>Tribonema</taxon>
    </lineage>
</organism>
<name>A0A836CLZ8_9STRA</name>
<feature type="region of interest" description="Disordered" evidence="1">
    <location>
        <begin position="1"/>
        <end position="25"/>
    </location>
</feature>
<keyword evidence="3" id="KW-1185">Reference proteome</keyword>
<dbReference type="Proteomes" id="UP000664859">
    <property type="component" value="Unassembled WGS sequence"/>
</dbReference>
<proteinExistence type="predicted"/>
<protein>
    <submittedName>
        <fullName evidence="2">Uncharacterized protein</fullName>
    </submittedName>
</protein>
<evidence type="ECO:0000313" key="2">
    <source>
        <dbReference type="EMBL" id="KAG5188276.1"/>
    </source>
</evidence>
<accession>A0A836CLZ8</accession>
<evidence type="ECO:0000256" key="1">
    <source>
        <dbReference type="SAM" id="MobiDB-lite"/>
    </source>
</evidence>
<dbReference type="AlphaFoldDB" id="A0A836CLZ8"/>
<evidence type="ECO:0000313" key="3">
    <source>
        <dbReference type="Proteomes" id="UP000664859"/>
    </source>
</evidence>